<dbReference type="NCBIfam" id="TIGR00125">
    <property type="entry name" value="cyt_tran_rel"/>
    <property type="match status" value="1"/>
</dbReference>
<gene>
    <name evidence="4" type="ORF">METZ01_LOCUS19969</name>
</gene>
<name>A0A381PJB8_9ZZZZ</name>
<dbReference type="InterPro" id="IPR050385">
    <property type="entry name" value="Archaeal_FAD_synthase"/>
</dbReference>
<reference evidence="4" key="1">
    <citation type="submission" date="2018-05" db="EMBL/GenBank/DDBJ databases">
        <authorList>
            <person name="Lanie J.A."/>
            <person name="Ng W.-L."/>
            <person name="Kazmierczak K.M."/>
            <person name="Andrzejewski T.M."/>
            <person name="Davidsen T.M."/>
            <person name="Wayne K.J."/>
            <person name="Tettelin H."/>
            <person name="Glass J.I."/>
            <person name="Rusch D."/>
            <person name="Podicherti R."/>
            <person name="Tsui H.-C.T."/>
            <person name="Winkler M.E."/>
        </authorList>
    </citation>
    <scope>NUCLEOTIDE SEQUENCE</scope>
</reference>
<dbReference type="PANTHER" id="PTHR43793">
    <property type="entry name" value="FAD SYNTHASE"/>
    <property type="match status" value="1"/>
</dbReference>
<dbReference type="AlphaFoldDB" id="A0A381PJB8"/>
<evidence type="ECO:0000256" key="2">
    <source>
        <dbReference type="ARBA" id="ARBA00022695"/>
    </source>
</evidence>
<keyword evidence="1" id="KW-0808">Transferase</keyword>
<evidence type="ECO:0000256" key="1">
    <source>
        <dbReference type="ARBA" id="ARBA00022679"/>
    </source>
</evidence>
<evidence type="ECO:0000313" key="4">
    <source>
        <dbReference type="EMBL" id="SUZ67115.1"/>
    </source>
</evidence>
<feature type="non-terminal residue" evidence="4">
    <location>
        <position position="1"/>
    </location>
</feature>
<evidence type="ECO:0000259" key="3">
    <source>
        <dbReference type="Pfam" id="PF01467"/>
    </source>
</evidence>
<dbReference type="InterPro" id="IPR004821">
    <property type="entry name" value="Cyt_trans-like"/>
</dbReference>
<dbReference type="SUPFAM" id="SSF52374">
    <property type="entry name" value="Nucleotidylyl transferase"/>
    <property type="match status" value="1"/>
</dbReference>
<dbReference type="GO" id="GO:0016779">
    <property type="term" value="F:nucleotidyltransferase activity"/>
    <property type="evidence" value="ECO:0007669"/>
    <property type="project" value="UniProtKB-KW"/>
</dbReference>
<proteinExistence type="predicted"/>
<dbReference type="Gene3D" id="3.40.50.620">
    <property type="entry name" value="HUPs"/>
    <property type="match status" value="1"/>
</dbReference>
<dbReference type="Pfam" id="PF01467">
    <property type="entry name" value="CTP_transf_like"/>
    <property type="match status" value="1"/>
</dbReference>
<dbReference type="InterPro" id="IPR014729">
    <property type="entry name" value="Rossmann-like_a/b/a_fold"/>
</dbReference>
<dbReference type="PANTHER" id="PTHR43793:SF1">
    <property type="entry name" value="FAD SYNTHASE"/>
    <property type="match status" value="1"/>
</dbReference>
<feature type="domain" description="Cytidyltransferase-like" evidence="3">
    <location>
        <begin position="3"/>
        <end position="93"/>
    </location>
</feature>
<dbReference type="EMBL" id="UINC01001003">
    <property type="protein sequence ID" value="SUZ67115.1"/>
    <property type="molecule type" value="Genomic_DNA"/>
</dbReference>
<keyword evidence="2" id="KW-0548">Nucleotidyltransferase</keyword>
<protein>
    <recommendedName>
        <fullName evidence="3">Cytidyltransferase-like domain-containing protein</fullName>
    </recommendedName>
</protein>
<organism evidence="4">
    <name type="scientific">marine metagenome</name>
    <dbReference type="NCBI Taxonomy" id="408172"/>
    <lineage>
        <taxon>unclassified sequences</taxon>
        <taxon>metagenomes</taxon>
        <taxon>ecological metagenomes</taxon>
    </lineage>
</organism>
<sequence>VGITFGSFDLCHYGHILMFKECKEHCDYLIVGVQSDPSLDRSEKNKPIQSHEERAGVVESLKYVDEIRLYDRESDVVDLLKEIKPDVRILGADHEGTEFTGHDLPIKCVFNSRDHGFSTSELRKRVYLAEKERI</sequence>
<accession>A0A381PJB8</accession>